<comment type="caution">
    <text evidence="1">The sequence shown here is derived from an EMBL/GenBank/DDBJ whole genome shotgun (WGS) entry which is preliminary data.</text>
</comment>
<dbReference type="EMBL" id="JAHDVG010000488">
    <property type="protein sequence ID" value="KAH1165288.1"/>
    <property type="molecule type" value="Genomic_DNA"/>
</dbReference>
<sequence length="100" mass="11238">MELNVYLTGSEFGRIHTGTLRITAMCYSAYCTRMIALLTIRRDPGLIITQSPVGEMDTYHLHWLSCPKVHNIWDSAWNNFKETITCGPEGSSSSNITKPS</sequence>
<accession>A0A9D3WRJ6</accession>
<gene>
    <name evidence="1" type="ORF">KIL84_022847</name>
</gene>
<protein>
    <submittedName>
        <fullName evidence="1">Uncharacterized protein</fullName>
    </submittedName>
</protein>
<keyword evidence="2" id="KW-1185">Reference proteome</keyword>
<reference evidence="1" key="1">
    <citation type="submission" date="2021-09" db="EMBL/GenBank/DDBJ databases">
        <title>The genome of Mauremys mutica provides insights into the evolution of semi-aquatic lifestyle.</title>
        <authorList>
            <person name="Gong S."/>
            <person name="Gao Y."/>
        </authorList>
    </citation>
    <scope>NUCLEOTIDE SEQUENCE</scope>
    <source>
        <strain evidence="1">MM-2020</strain>
        <tissue evidence="1">Muscle</tissue>
    </source>
</reference>
<dbReference type="AlphaFoldDB" id="A0A9D3WRJ6"/>
<organism evidence="1 2">
    <name type="scientific">Mauremys mutica</name>
    <name type="common">yellowpond turtle</name>
    <dbReference type="NCBI Taxonomy" id="74926"/>
    <lineage>
        <taxon>Eukaryota</taxon>
        <taxon>Metazoa</taxon>
        <taxon>Chordata</taxon>
        <taxon>Craniata</taxon>
        <taxon>Vertebrata</taxon>
        <taxon>Euteleostomi</taxon>
        <taxon>Archelosauria</taxon>
        <taxon>Testudinata</taxon>
        <taxon>Testudines</taxon>
        <taxon>Cryptodira</taxon>
        <taxon>Durocryptodira</taxon>
        <taxon>Testudinoidea</taxon>
        <taxon>Geoemydidae</taxon>
        <taxon>Geoemydinae</taxon>
        <taxon>Mauremys</taxon>
    </lineage>
</organism>
<proteinExistence type="predicted"/>
<name>A0A9D3WRJ6_9SAUR</name>
<dbReference type="Proteomes" id="UP000827986">
    <property type="component" value="Unassembled WGS sequence"/>
</dbReference>
<evidence type="ECO:0000313" key="1">
    <source>
        <dbReference type="EMBL" id="KAH1165288.1"/>
    </source>
</evidence>
<evidence type="ECO:0000313" key="2">
    <source>
        <dbReference type="Proteomes" id="UP000827986"/>
    </source>
</evidence>